<dbReference type="Proteomes" id="UP001396334">
    <property type="component" value="Unassembled WGS sequence"/>
</dbReference>
<evidence type="ECO:0000313" key="1">
    <source>
        <dbReference type="EMBL" id="KAK8973001.1"/>
    </source>
</evidence>
<sequence>MYSGVASSNWASGGDDGVLGVEPNGESGVVCLLARMAVGVEVGLGTEVSCGVVVGVDWASVGANGPASSGAAAGSLVESRDDKGKSENAFVVLAGSCNLLGDDFSHVEAVARHDDVYQYQPSAVNRLIVGGQHQIPFYKGVPQFGFWP</sequence>
<evidence type="ECO:0000313" key="2">
    <source>
        <dbReference type="Proteomes" id="UP001396334"/>
    </source>
</evidence>
<name>A0ABR2NA23_9ROSI</name>
<comment type="caution">
    <text evidence="1">The sequence shown here is derived from an EMBL/GenBank/DDBJ whole genome shotgun (WGS) entry which is preliminary data.</text>
</comment>
<gene>
    <name evidence="1" type="ORF">V6N11_028590</name>
</gene>
<protein>
    <submittedName>
        <fullName evidence="1">Uncharacterized protein</fullName>
    </submittedName>
</protein>
<keyword evidence="2" id="KW-1185">Reference proteome</keyword>
<organism evidence="1 2">
    <name type="scientific">Hibiscus sabdariffa</name>
    <name type="common">roselle</name>
    <dbReference type="NCBI Taxonomy" id="183260"/>
    <lineage>
        <taxon>Eukaryota</taxon>
        <taxon>Viridiplantae</taxon>
        <taxon>Streptophyta</taxon>
        <taxon>Embryophyta</taxon>
        <taxon>Tracheophyta</taxon>
        <taxon>Spermatophyta</taxon>
        <taxon>Magnoliopsida</taxon>
        <taxon>eudicotyledons</taxon>
        <taxon>Gunneridae</taxon>
        <taxon>Pentapetalae</taxon>
        <taxon>rosids</taxon>
        <taxon>malvids</taxon>
        <taxon>Malvales</taxon>
        <taxon>Malvaceae</taxon>
        <taxon>Malvoideae</taxon>
        <taxon>Hibiscus</taxon>
    </lineage>
</organism>
<accession>A0ABR2NA23</accession>
<dbReference type="EMBL" id="JBBPBN010000196">
    <property type="protein sequence ID" value="KAK8973001.1"/>
    <property type="molecule type" value="Genomic_DNA"/>
</dbReference>
<proteinExistence type="predicted"/>
<reference evidence="1 2" key="1">
    <citation type="journal article" date="2024" name="G3 (Bethesda)">
        <title>Genome assembly of Hibiscus sabdariffa L. provides insights into metabolisms of medicinal natural products.</title>
        <authorList>
            <person name="Kim T."/>
        </authorList>
    </citation>
    <scope>NUCLEOTIDE SEQUENCE [LARGE SCALE GENOMIC DNA]</scope>
    <source>
        <strain evidence="1">TK-2024</strain>
        <tissue evidence="1">Old leaves</tissue>
    </source>
</reference>